<protein>
    <submittedName>
        <fullName evidence="1">Uncharacterized protein</fullName>
    </submittedName>
</protein>
<reference evidence="1" key="1">
    <citation type="submission" date="2021-06" db="EMBL/GenBank/DDBJ databases">
        <authorList>
            <person name="Hodson N. C."/>
            <person name="Mongue J. A."/>
            <person name="Jaron S. K."/>
        </authorList>
    </citation>
    <scope>NUCLEOTIDE SEQUENCE</scope>
</reference>
<proteinExistence type="predicted"/>
<evidence type="ECO:0000313" key="1">
    <source>
        <dbReference type="EMBL" id="CAG7718141.1"/>
    </source>
</evidence>
<feature type="non-terminal residue" evidence="1">
    <location>
        <position position="1"/>
    </location>
</feature>
<accession>A0A8J2NM46</accession>
<dbReference type="Proteomes" id="UP000708208">
    <property type="component" value="Unassembled WGS sequence"/>
</dbReference>
<organism evidence="1 2">
    <name type="scientific">Allacma fusca</name>
    <dbReference type="NCBI Taxonomy" id="39272"/>
    <lineage>
        <taxon>Eukaryota</taxon>
        <taxon>Metazoa</taxon>
        <taxon>Ecdysozoa</taxon>
        <taxon>Arthropoda</taxon>
        <taxon>Hexapoda</taxon>
        <taxon>Collembola</taxon>
        <taxon>Symphypleona</taxon>
        <taxon>Sminthuridae</taxon>
        <taxon>Allacma</taxon>
    </lineage>
</organism>
<name>A0A8J2NM46_9HEXA</name>
<dbReference type="EMBL" id="CAJVCH010051172">
    <property type="protein sequence ID" value="CAG7718141.1"/>
    <property type="molecule type" value="Genomic_DNA"/>
</dbReference>
<keyword evidence="2" id="KW-1185">Reference proteome</keyword>
<comment type="caution">
    <text evidence="1">The sequence shown here is derived from an EMBL/GenBank/DDBJ whole genome shotgun (WGS) entry which is preliminary data.</text>
</comment>
<feature type="non-terminal residue" evidence="1">
    <location>
        <position position="34"/>
    </location>
</feature>
<dbReference type="AlphaFoldDB" id="A0A8J2NM46"/>
<evidence type="ECO:0000313" key="2">
    <source>
        <dbReference type="Proteomes" id="UP000708208"/>
    </source>
</evidence>
<sequence length="34" mass="4113">GKLRADKTERNIREATKWWVENDIDEAEREELDP</sequence>
<gene>
    <name evidence="1" type="ORF">AFUS01_LOCUS7559</name>
</gene>